<evidence type="ECO:0000313" key="2">
    <source>
        <dbReference type="Proteomes" id="UP000887159"/>
    </source>
</evidence>
<reference evidence="1" key="1">
    <citation type="submission" date="2020-08" db="EMBL/GenBank/DDBJ databases">
        <title>Multicomponent nature underlies the extraordinary mechanical properties of spider dragline silk.</title>
        <authorList>
            <person name="Kono N."/>
            <person name="Nakamura H."/>
            <person name="Mori M."/>
            <person name="Yoshida Y."/>
            <person name="Ohtoshi R."/>
            <person name="Malay A.D."/>
            <person name="Moran D.A.P."/>
            <person name="Tomita M."/>
            <person name="Numata K."/>
            <person name="Arakawa K."/>
        </authorList>
    </citation>
    <scope>NUCLEOTIDE SEQUENCE</scope>
</reference>
<organism evidence="1 2">
    <name type="scientific">Trichonephila clavipes</name>
    <name type="common">Golden silk orbweaver</name>
    <name type="synonym">Nephila clavipes</name>
    <dbReference type="NCBI Taxonomy" id="2585209"/>
    <lineage>
        <taxon>Eukaryota</taxon>
        <taxon>Metazoa</taxon>
        <taxon>Ecdysozoa</taxon>
        <taxon>Arthropoda</taxon>
        <taxon>Chelicerata</taxon>
        <taxon>Arachnida</taxon>
        <taxon>Araneae</taxon>
        <taxon>Araneomorphae</taxon>
        <taxon>Entelegynae</taxon>
        <taxon>Araneoidea</taxon>
        <taxon>Nephilidae</taxon>
        <taxon>Trichonephila</taxon>
    </lineage>
</organism>
<name>A0A8X6S1J5_TRICX</name>
<protein>
    <submittedName>
        <fullName evidence="1">Uncharacterized protein</fullName>
    </submittedName>
</protein>
<dbReference type="AlphaFoldDB" id="A0A8X6S1J5"/>
<evidence type="ECO:0000313" key="1">
    <source>
        <dbReference type="EMBL" id="GFY02880.1"/>
    </source>
</evidence>
<dbReference type="EMBL" id="BMAU01021233">
    <property type="protein sequence ID" value="GFY02880.1"/>
    <property type="molecule type" value="Genomic_DNA"/>
</dbReference>
<comment type="caution">
    <text evidence="1">The sequence shown here is derived from an EMBL/GenBank/DDBJ whole genome shotgun (WGS) entry which is preliminary data.</text>
</comment>
<dbReference type="Proteomes" id="UP000887159">
    <property type="component" value="Unassembled WGS sequence"/>
</dbReference>
<accession>A0A8X6S1J5</accession>
<proteinExistence type="predicted"/>
<keyword evidence="2" id="KW-1185">Reference proteome</keyword>
<sequence length="116" mass="13565">MVTPSIVMFYRPFGNFTELNCAVTCMVLKAKANDRRTSSSLPHRGPRSDYVRQLTHYRNLSYFKYQRLYQLSNTPIIYTIRFSYPLSNSLILTTIRLSNPIQYPTLQSYLQSNSSH</sequence>
<gene>
    <name evidence="1" type="ORF">TNCV_3507601</name>
</gene>